<dbReference type="Pfam" id="PF10942">
    <property type="entry name" value="DUF2619"/>
    <property type="match status" value="1"/>
</dbReference>
<dbReference type="EMBL" id="MLQQ01000001">
    <property type="protein sequence ID" value="OIJ16042.1"/>
    <property type="molecule type" value="Genomic_DNA"/>
</dbReference>
<dbReference type="InterPro" id="IPR020390">
    <property type="entry name" value="Uncharacterised_YqhV"/>
</dbReference>
<evidence type="ECO:0000256" key="1">
    <source>
        <dbReference type="SAM" id="Phobius"/>
    </source>
</evidence>
<keyword evidence="1" id="KW-0812">Transmembrane</keyword>
<gene>
    <name evidence="3" type="ORF">BKP35_03410</name>
</gene>
<dbReference type="RefSeq" id="WP_071311967.1">
    <property type="nucleotide sequence ID" value="NZ_MLQQ01000001.1"/>
</dbReference>
<feature type="transmembrane region" description="Helical" evidence="1">
    <location>
        <begin position="12"/>
        <end position="34"/>
    </location>
</feature>
<dbReference type="AlphaFoldDB" id="A0A1S2LU36"/>
<feature type="domain" description="PH" evidence="2">
    <location>
        <begin position="1"/>
        <end position="13"/>
    </location>
</feature>
<organism evidence="3 4">
    <name type="scientific">Anaerobacillus arseniciselenatis</name>
    <dbReference type="NCBI Taxonomy" id="85682"/>
    <lineage>
        <taxon>Bacteria</taxon>
        <taxon>Bacillati</taxon>
        <taxon>Bacillota</taxon>
        <taxon>Bacilli</taxon>
        <taxon>Bacillales</taxon>
        <taxon>Bacillaceae</taxon>
        <taxon>Anaerobacillus</taxon>
    </lineage>
</organism>
<evidence type="ECO:0000259" key="2">
    <source>
        <dbReference type="PROSITE" id="PS50003"/>
    </source>
</evidence>
<keyword evidence="4" id="KW-1185">Reference proteome</keyword>
<dbReference type="PROSITE" id="PS50003">
    <property type="entry name" value="PH_DOMAIN"/>
    <property type="match status" value="1"/>
</dbReference>
<dbReference type="OrthoDB" id="1726013at2"/>
<accession>A0A1S2LU36</accession>
<feature type="transmembrane region" description="Helical" evidence="1">
    <location>
        <begin position="46"/>
        <end position="68"/>
    </location>
</feature>
<keyword evidence="1" id="KW-1133">Transmembrane helix</keyword>
<dbReference type="InterPro" id="IPR001849">
    <property type="entry name" value="PH_domain"/>
</dbReference>
<sequence length="93" mass="9891">MKNWIAALETAVLGMVILRLISGLIEITAATLMLKFNTVDKALMINAALAIVGPIILITTMSIGLIGMADKLSFSKLLLIGCGVLLILIGLRR</sequence>
<protein>
    <recommendedName>
        <fullName evidence="2">PH domain-containing protein</fullName>
    </recommendedName>
</protein>
<evidence type="ECO:0000313" key="3">
    <source>
        <dbReference type="EMBL" id="OIJ16042.1"/>
    </source>
</evidence>
<keyword evidence="1" id="KW-0472">Membrane</keyword>
<dbReference type="Proteomes" id="UP000180098">
    <property type="component" value="Unassembled WGS sequence"/>
</dbReference>
<feature type="transmembrane region" description="Helical" evidence="1">
    <location>
        <begin position="74"/>
        <end position="91"/>
    </location>
</feature>
<name>A0A1S2LU36_9BACI</name>
<evidence type="ECO:0000313" key="4">
    <source>
        <dbReference type="Proteomes" id="UP000180098"/>
    </source>
</evidence>
<reference evidence="3 4" key="1">
    <citation type="submission" date="2016-10" db="EMBL/GenBank/DDBJ databases">
        <title>Draft genome sequences of four alkaliphilic bacteria belonging to the Anaerobacillus genus.</title>
        <authorList>
            <person name="Bassil N.M."/>
            <person name="Lloyd J.R."/>
        </authorList>
    </citation>
    <scope>NUCLEOTIDE SEQUENCE [LARGE SCALE GENOMIC DNA]</scope>
    <source>
        <strain evidence="3 4">DSM 15340</strain>
    </source>
</reference>
<comment type="caution">
    <text evidence="3">The sequence shown here is derived from an EMBL/GenBank/DDBJ whole genome shotgun (WGS) entry which is preliminary data.</text>
</comment>
<proteinExistence type="predicted"/>